<dbReference type="RefSeq" id="WP_051647903.1">
    <property type="nucleotide sequence ID" value="NZ_CP134822.1"/>
</dbReference>
<dbReference type="AlphaFoldDB" id="A0A3R7I377"/>
<organism evidence="3 4">
    <name type="scientific">Streptomyces xinghaiensis</name>
    <dbReference type="NCBI Taxonomy" id="1038928"/>
    <lineage>
        <taxon>Bacteria</taxon>
        <taxon>Bacillati</taxon>
        <taxon>Actinomycetota</taxon>
        <taxon>Actinomycetes</taxon>
        <taxon>Kitasatosporales</taxon>
        <taxon>Streptomycetaceae</taxon>
        <taxon>Streptomyces</taxon>
    </lineage>
</organism>
<evidence type="ECO:0000259" key="2">
    <source>
        <dbReference type="Pfam" id="PF09995"/>
    </source>
</evidence>
<evidence type="ECO:0000313" key="4">
    <source>
        <dbReference type="Proteomes" id="UP000028058"/>
    </source>
</evidence>
<dbReference type="EMBL" id="JNAD02000012">
    <property type="protein sequence ID" value="RKM92810.1"/>
    <property type="molecule type" value="Genomic_DNA"/>
</dbReference>
<comment type="caution">
    <text evidence="3">The sequence shown here is derived from an EMBL/GenBank/DDBJ whole genome shotgun (WGS) entry which is preliminary data.</text>
</comment>
<dbReference type="Proteomes" id="UP000028058">
    <property type="component" value="Unassembled WGS sequence"/>
</dbReference>
<keyword evidence="4" id="KW-1185">Reference proteome</keyword>
<proteinExistence type="predicted"/>
<reference evidence="3 4" key="1">
    <citation type="journal article" date="2014" name="Genome Announc.">
        <title>Draft Genome Sequence of Streptomyces fradiae ATCC 19609, a Strain Highly Sensitive to Antibiotics.</title>
        <authorList>
            <person name="Bekker O.B."/>
            <person name="Klimina K.M."/>
            <person name="Vatlin A.A."/>
            <person name="Zakharevich N.V."/>
            <person name="Kasianov A.S."/>
            <person name="Danilenko V.N."/>
        </authorList>
    </citation>
    <scope>NUCLEOTIDE SEQUENCE [LARGE SCALE GENOMIC DNA]</scope>
    <source>
        <strain evidence="3 4">ATCC 19609</strain>
    </source>
</reference>
<sequence length="314" mass="35298">MTPRTPGPGPDPGPVRRTADPEPPPVGGVLWSIAGDIRGLMSLPSALVLQVAHPAVGAGVDDHSVFRTDPWGRGERSLRSVMLWVYGGERAAEEGRRLRRLHRTIRGTDARGRRYHALTPAHYAWVHATGFPVQRHAQRYLGRPFTEAQERQLYAEWLRVGRILGIHDRDMPQTVEEFWPYYRKMLDEELERTVVVEELVATDRPVPPPGGGPLPLRLLLRALWPVLLPPLARVRRFLTVGLMPPDARQALGLEWTDRQERALRRFGLAVRTLVPLLPERLRYLPLARAARRAARHGAPGRAGRRAPGGARRAP</sequence>
<dbReference type="GO" id="GO:0016491">
    <property type="term" value="F:oxidoreductase activity"/>
    <property type="evidence" value="ECO:0007669"/>
    <property type="project" value="InterPro"/>
</dbReference>
<accession>A0A3R7I377</accession>
<feature type="domain" description="ER-bound oxygenase mpaB/mpaB'/Rubber oxygenase catalytic" evidence="2">
    <location>
        <begin position="31"/>
        <end position="272"/>
    </location>
</feature>
<dbReference type="PANTHER" id="PTHR36151:SF3">
    <property type="entry name" value="ER-BOUND OXYGENASE MPAB_MPAB'_RUBBER OXYGENASE CATALYTIC DOMAIN-CONTAINING PROTEIN"/>
    <property type="match status" value="1"/>
</dbReference>
<feature type="region of interest" description="Disordered" evidence="1">
    <location>
        <begin position="294"/>
        <end position="314"/>
    </location>
</feature>
<evidence type="ECO:0000313" key="3">
    <source>
        <dbReference type="EMBL" id="RKM92810.1"/>
    </source>
</evidence>
<feature type="region of interest" description="Disordered" evidence="1">
    <location>
        <begin position="1"/>
        <end position="27"/>
    </location>
</feature>
<dbReference type="InterPro" id="IPR018713">
    <property type="entry name" value="MPAB/Lcp_cat_dom"/>
</dbReference>
<dbReference type="OrthoDB" id="3456672at2"/>
<protein>
    <submittedName>
        <fullName evidence="3">DUF2236 domain-containing protein</fullName>
    </submittedName>
</protein>
<feature type="compositionally biased region" description="Pro residues" evidence="1">
    <location>
        <begin position="1"/>
        <end position="13"/>
    </location>
</feature>
<dbReference type="PANTHER" id="PTHR36151">
    <property type="entry name" value="BLR2777 PROTEIN"/>
    <property type="match status" value="1"/>
</dbReference>
<feature type="compositionally biased region" description="Low complexity" evidence="1">
    <location>
        <begin position="296"/>
        <end position="314"/>
    </location>
</feature>
<dbReference type="Pfam" id="PF09995">
    <property type="entry name" value="MPAB_Lcp_cat"/>
    <property type="match status" value="1"/>
</dbReference>
<name>A0A3R7I377_9ACTN</name>
<evidence type="ECO:0000256" key="1">
    <source>
        <dbReference type="SAM" id="MobiDB-lite"/>
    </source>
</evidence>
<gene>
    <name evidence="3" type="ORF">SFRA_023085</name>
</gene>